<keyword evidence="2" id="KW-0663">Pyridoxal phosphate</keyword>
<dbReference type="Proteomes" id="UP000616885">
    <property type="component" value="Unassembled WGS sequence"/>
</dbReference>
<dbReference type="CDD" id="cd00609">
    <property type="entry name" value="AAT_like"/>
    <property type="match status" value="1"/>
</dbReference>
<evidence type="ECO:0000256" key="2">
    <source>
        <dbReference type="ARBA" id="ARBA00022898"/>
    </source>
</evidence>
<comment type="similarity">
    <text evidence="1">Belongs to the class-I pyridoxal-phosphate-dependent aminotransferase family.</text>
</comment>
<dbReference type="InterPro" id="IPR004839">
    <property type="entry name" value="Aminotransferase_I/II_large"/>
</dbReference>
<dbReference type="PANTHER" id="PTHR43510:SF1">
    <property type="entry name" value="AMINOTRANSFERASE FUNCTION, HYPOTHETICAL (EUROFUNG)"/>
    <property type="match status" value="1"/>
</dbReference>
<dbReference type="EMBL" id="JADCTT010000002">
    <property type="protein sequence ID" value="KAF9757687.1"/>
    <property type="molecule type" value="Genomic_DNA"/>
</dbReference>
<dbReference type="InterPro" id="IPR015421">
    <property type="entry name" value="PyrdxlP-dep_Trfase_major"/>
</dbReference>
<organism evidence="4 5">
    <name type="scientific">Bionectria ochroleuca</name>
    <name type="common">Gliocladium roseum</name>
    <dbReference type="NCBI Taxonomy" id="29856"/>
    <lineage>
        <taxon>Eukaryota</taxon>
        <taxon>Fungi</taxon>
        <taxon>Dikarya</taxon>
        <taxon>Ascomycota</taxon>
        <taxon>Pezizomycotina</taxon>
        <taxon>Sordariomycetes</taxon>
        <taxon>Hypocreomycetidae</taxon>
        <taxon>Hypocreales</taxon>
        <taxon>Bionectriaceae</taxon>
        <taxon>Clonostachys</taxon>
    </lineage>
</organism>
<accession>A0A8H7NLB6</accession>
<dbReference type="SUPFAM" id="SSF53383">
    <property type="entry name" value="PLP-dependent transferases"/>
    <property type="match status" value="1"/>
</dbReference>
<evidence type="ECO:0000259" key="3">
    <source>
        <dbReference type="Pfam" id="PF00155"/>
    </source>
</evidence>
<evidence type="ECO:0000313" key="4">
    <source>
        <dbReference type="EMBL" id="KAF9757687.1"/>
    </source>
</evidence>
<dbReference type="Gene3D" id="3.90.1150.10">
    <property type="entry name" value="Aspartate Aminotransferase, domain 1"/>
    <property type="match status" value="1"/>
</dbReference>
<dbReference type="PROSITE" id="PS00105">
    <property type="entry name" value="AA_TRANSFER_CLASS_1"/>
    <property type="match status" value="1"/>
</dbReference>
<protein>
    <recommendedName>
        <fullName evidence="3">Aminotransferase class I/classII large domain-containing protein</fullName>
    </recommendedName>
</protein>
<dbReference type="InterPro" id="IPR004838">
    <property type="entry name" value="NHTrfase_class1_PyrdxlP-BS"/>
</dbReference>
<dbReference type="GO" id="GO:0003824">
    <property type="term" value="F:catalytic activity"/>
    <property type="evidence" value="ECO:0007669"/>
    <property type="project" value="InterPro"/>
</dbReference>
<proteinExistence type="inferred from homology"/>
<comment type="caution">
    <text evidence="4">The sequence shown here is derived from an EMBL/GenBank/DDBJ whole genome shotgun (WGS) entry which is preliminary data.</text>
</comment>
<dbReference type="GO" id="GO:0030170">
    <property type="term" value="F:pyridoxal phosphate binding"/>
    <property type="evidence" value="ECO:0007669"/>
    <property type="project" value="InterPro"/>
</dbReference>
<dbReference type="AlphaFoldDB" id="A0A8H7NLB6"/>
<dbReference type="InterPro" id="IPR015422">
    <property type="entry name" value="PyrdxlP-dep_Trfase_small"/>
</dbReference>
<evidence type="ECO:0000313" key="5">
    <source>
        <dbReference type="Proteomes" id="UP000616885"/>
    </source>
</evidence>
<name>A0A8H7NLB6_BIOOC</name>
<dbReference type="Pfam" id="PF00155">
    <property type="entry name" value="Aminotran_1_2"/>
    <property type="match status" value="1"/>
</dbReference>
<evidence type="ECO:0000256" key="1">
    <source>
        <dbReference type="ARBA" id="ARBA00007441"/>
    </source>
</evidence>
<gene>
    <name evidence="4" type="ORF">IM811_008631</name>
</gene>
<feature type="domain" description="Aminotransferase class I/classII large" evidence="3">
    <location>
        <begin position="55"/>
        <end position="369"/>
    </location>
</feature>
<dbReference type="Gene3D" id="3.40.640.10">
    <property type="entry name" value="Type I PLP-dependent aspartate aminotransferase-like (Major domain)"/>
    <property type="match status" value="1"/>
</dbReference>
<dbReference type="InterPro" id="IPR015424">
    <property type="entry name" value="PyrdxlP-dep_Trfase"/>
</dbReference>
<sequence length="380" mass="41974">MKNVQEFRIDEWIRSHGPSSKHGLAGSFTSALSVQDLKSLSADPDLEVIDSNLKLTYGVSRGSLKLREQIAKLHSSNEKQLTADNVLLTPGSIMANFLLLDTICGPGDHVICQYPTFGQLYLVPKYSGVDVELWKMDEDNEWQLKIEELSSLIKPNTKAIILNNPNNPTGAVLGKDFLEQVINIARKSDLVVFCDEVFSPMFFDDPKPPSLVSLDYKKAVVTGSMSKAFSLPGIRVGWIVTENDELLKNIAIKRDLTTVTVSQLDDSVASFALDPSVFPNLMHRNISLCKESRALLEDFVAANQGYVTGMTPAGSGTAFIKVLDADGKPVDDFAFCTSLAEKEEKDDGDFKGYFRITLGTPDVLKEALPALERFIRQRSF</sequence>
<dbReference type="PANTHER" id="PTHR43510">
    <property type="entry name" value="AMINOTRANSFERASE FUNCTION, HYPOTHETICAL (EUROFUNG)"/>
    <property type="match status" value="1"/>
</dbReference>
<reference evidence="4" key="1">
    <citation type="submission" date="2020-10" db="EMBL/GenBank/DDBJ databases">
        <title>High-Quality Genome Resource of Clonostachys rosea strain S41 by Oxford Nanopore Long-Read Sequencing.</title>
        <authorList>
            <person name="Wang H."/>
        </authorList>
    </citation>
    <scope>NUCLEOTIDE SEQUENCE</scope>
    <source>
        <strain evidence="4">S41</strain>
    </source>
</reference>